<dbReference type="Gene3D" id="2.40.128.130">
    <property type="entry name" value="Autotransporter beta-domain"/>
    <property type="match status" value="1"/>
</dbReference>
<gene>
    <name evidence="4" type="ORF">CMUC_0685</name>
</gene>
<reference evidence="4 5" key="1">
    <citation type="submission" date="2016-07" db="EMBL/GenBank/DDBJ databases">
        <title>Comparative genomics of the Campylobacter concisus group.</title>
        <authorList>
            <person name="Miller W.G."/>
            <person name="Yee E."/>
            <person name="Chapman M.H."/>
            <person name="Huynh S."/>
            <person name="Bono J.L."/>
            <person name="On S.L.W."/>
            <person name="StLeger J."/>
            <person name="Foster G."/>
            <person name="Parker C.T."/>
        </authorList>
    </citation>
    <scope>NUCLEOTIDE SEQUENCE [LARGE SCALE GENOMIC DNA]</scope>
    <source>
        <strain evidence="4 5">CCUG 21559</strain>
    </source>
</reference>
<dbReference type="SMART" id="SM00869">
    <property type="entry name" value="Autotransporter"/>
    <property type="match status" value="1"/>
</dbReference>
<dbReference type="SUPFAM" id="SSF103515">
    <property type="entry name" value="Autotransporter"/>
    <property type="match status" value="1"/>
</dbReference>
<evidence type="ECO:0000256" key="2">
    <source>
        <dbReference type="SAM" id="SignalP"/>
    </source>
</evidence>
<accession>A0A6G5QFR6</accession>
<feature type="chain" id="PRO_5026145735" evidence="2">
    <location>
        <begin position="23"/>
        <end position="850"/>
    </location>
</feature>
<dbReference type="InterPro" id="IPR005546">
    <property type="entry name" value="Autotransporte_beta"/>
</dbReference>
<dbReference type="RefSeq" id="WP_171993605.1">
    <property type="nucleotide sequence ID" value="NZ_CP012542.1"/>
</dbReference>
<evidence type="ECO:0000313" key="4">
    <source>
        <dbReference type="EMBL" id="QCD44482.1"/>
    </source>
</evidence>
<dbReference type="AlphaFoldDB" id="A0A6G5QFR6"/>
<sequence length="850" mass="92942">MKFSKIACVALLSASISTVALAESKLDALNKAKADDATRTAGYNKILKAVNELKTIGYENLKNWNGDKTGEGTNKLSAELNTRIYNALNIIKEAKEDIKNTKKELKITKDSSTLKITQQGEIKILIKGDDNTAVNGGNENQELTLSLEDFKTHGPSHDKITQIFAENNKDVWDKFIEDFTKQHDTEQKTRINYIDNLALKFVTDTPIEQVTDSSDKYSAFIENKSLIENAVKVGLKHSQAEVAKATEKADSAIKNVDAKKLTLLSTDYTKIAKQSESINALKAELDKAKLEVSNQENNIKKADALKRAISAGVQLKRKNAEATLLTKDDIDAILAGGASKVTKDDFDHGGADSLTGDENIGKVLNALIGEVAQNGAYKAVENAQAAMTTVMDKIDLVTNAKDDIKKINETMAKYHEGTAKVTSSDEIAFFKYIALDNAIQNKQSDQIAKAQQELKNAANARATGVTKVANLEEKQGEVLGSFTDTVLANDTVKSIVTTYDAKELADTAKALNTSIEQSQRSQNKGTSTDIIMFNTGLATNTRLAKLSNPFNADLALAQAINELEGETFADAGDSLSSVIKEYTNRFNHDNNLWGNIFGGKGKIKDSANPSIWGVTLGYDKAFDNTIVGGFINYAKVQSKDSQVRSESDNYSFGVYSRSYFDQSEIDAKIGYGFGRNELSRHAMDSKIGTSTGKYDSKFFDVDVEYGYVFGLGNAMFIKPIAGLSYTHIKHDGFTEDGNVPAIFGNTTLKTLKAKLGSEFRVYTDNAGYFYITPGVERELSKSANDLSVKFVGSSKDVVFDADKKKNTYITLKTGAEFKITNNLSTNINFGAKAKAKEQYYNGTLGVSYKF</sequence>
<keyword evidence="2" id="KW-0732">Signal</keyword>
<feature type="signal peptide" evidence="2">
    <location>
        <begin position="1"/>
        <end position="22"/>
    </location>
</feature>
<feature type="coiled-coil region" evidence="1">
    <location>
        <begin position="235"/>
        <end position="305"/>
    </location>
</feature>
<name>A0A6G5QFR6_9BACT</name>
<evidence type="ECO:0000259" key="3">
    <source>
        <dbReference type="PROSITE" id="PS51208"/>
    </source>
</evidence>
<dbReference type="Pfam" id="PF03797">
    <property type="entry name" value="Autotransporter"/>
    <property type="match status" value="1"/>
</dbReference>
<dbReference type="Proteomes" id="UP000503264">
    <property type="component" value="Chromosome"/>
</dbReference>
<feature type="domain" description="Autotransporter" evidence="3">
    <location>
        <begin position="585"/>
        <end position="850"/>
    </location>
</feature>
<evidence type="ECO:0000256" key="1">
    <source>
        <dbReference type="SAM" id="Coils"/>
    </source>
</evidence>
<feature type="coiled-coil region" evidence="1">
    <location>
        <begin position="84"/>
        <end position="111"/>
    </location>
</feature>
<keyword evidence="1" id="KW-0175">Coiled coil</keyword>
<evidence type="ECO:0000313" key="5">
    <source>
        <dbReference type="Proteomes" id="UP000503264"/>
    </source>
</evidence>
<dbReference type="PROSITE" id="PS51208">
    <property type="entry name" value="AUTOTRANSPORTER"/>
    <property type="match status" value="1"/>
</dbReference>
<keyword evidence="5" id="KW-1185">Reference proteome</keyword>
<organism evidence="4 5">
    <name type="scientific">Campylobacter mucosalis CCUG 21559</name>
    <dbReference type="NCBI Taxonomy" id="1032067"/>
    <lineage>
        <taxon>Bacteria</taxon>
        <taxon>Pseudomonadati</taxon>
        <taxon>Campylobacterota</taxon>
        <taxon>Epsilonproteobacteria</taxon>
        <taxon>Campylobacterales</taxon>
        <taxon>Campylobacteraceae</taxon>
        <taxon>Campylobacter</taxon>
    </lineage>
</organism>
<dbReference type="EMBL" id="CP012542">
    <property type="protein sequence ID" value="QCD44482.1"/>
    <property type="molecule type" value="Genomic_DNA"/>
</dbReference>
<protein>
    <submittedName>
        <fullName evidence="4">Putative autotransporter beta-domain protein</fullName>
    </submittedName>
</protein>
<proteinExistence type="predicted"/>
<dbReference type="InterPro" id="IPR036709">
    <property type="entry name" value="Autotransporte_beta_dom_sf"/>
</dbReference>